<proteinExistence type="predicted"/>
<comment type="caution">
    <text evidence="1">The sequence shown here is derived from an EMBL/GenBank/DDBJ whole genome shotgun (WGS) entry which is preliminary data.</text>
</comment>
<reference evidence="1" key="1">
    <citation type="submission" date="2021-02" db="EMBL/GenBank/DDBJ databases">
        <authorList>
            <person name="Dougan E. K."/>
            <person name="Rhodes N."/>
            <person name="Thang M."/>
            <person name="Chan C."/>
        </authorList>
    </citation>
    <scope>NUCLEOTIDE SEQUENCE</scope>
</reference>
<evidence type="ECO:0000313" key="1">
    <source>
        <dbReference type="EMBL" id="CAE7838297.1"/>
    </source>
</evidence>
<feature type="non-terminal residue" evidence="1">
    <location>
        <position position="129"/>
    </location>
</feature>
<sequence length="129" mass="13733">YVVYLAASATGGSRSLLGNVTVGANSFDISADFPLENYTHVLVYTRSDFGESSIPEAVPVVDVFSRVTDLDFVDKDLDAEQLGGFVRWIAPADASQVRASGRCRPNPSKLGVVGVAVLPASRKRFSHSG</sequence>
<name>A0A812ZTH1_9DINO</name>
<organism evidence="1 2">
    <name type="scientific">Symbiodinium necroappetens</name>
    <dbReference type="NCBI Taxonomy" id="1628268"/>
    <lineage>
        <taxon>Eukaryota</taxon>
        <taxon>Sar</taxon>
        <taxon>Alveolata</taxon>
        <taxon>Dinophyceae</taxon>
        <taxon>Suessiales</taxon>
        <taxon>Symbiodiniaceae</taxon>
        <taxon>Symbiodinium</taxon>
    </lineage>
</organism>
<keyword evidence="2" id="KW-1185">Reference proteome</keyword>
<evidence type="ECO:0000313" key="2">
    <source>
        <dbReference type="Proteomes" id="UP000601435"/>
    </source>
</evidence>
<protein>
    <submittedName>
        <fullName evidence="1">Uncharacterized protein</fullName>
    </submittedName>
</protein>
<dbReference type="EMBL" id="CAJNJA010049720">
    <property type="protein sequence ID" value="CAE7838297.1"/>
    <property type="molecule type" value="Genomic_DNA"/>
</dbReference>
<accession>A0A812ZTH1</accession>
<dbReference type="AlphaFoldDB" id="A0A812ZTH1"/>
<dbReference type="OrthoDB" id="10337371at2759"/>
<gene>
    <name evidence="1" type="ORF">SNEC2469_LOCUS25311</name>
</gene>
<dbReference type="Proteomes" id="UP000601435">
    <property type="component" value="Unassembled WGS sequence"/>
</dbReference>